<dbReference type="AlphaFoldDB" id="A0A443NZF0"/>
<keyword evidence="4" id="KW-1133">Transmembrane helix</keyword>
<sequence>MLIIFLLCILSYAPQQLTCNPTPFYHRRILHQPFFPLEDSPPSSTSTPEPKLPSSTNPPPFFPSYPFPPPPPLASFATFPANISSLAIPQNPSKNPISPRILIPIIISLIFVLFFVSFTLFLYYRRRKLVQKSSRSDTHRLVSPEGAVASDGRKMGVSTTSSEFLYVGTMVNSRIVEDEGVSGNAARNSPYRKLSSPELHPLPPLTMHFRQNCDGNDSVVGSEEDEEFFSPRGSSGSKASPTATGSSSRRAAPVVAAEEQGGGWLNSSRSDSASCSASPRSPYASTMFSPPWPMNHPLQGSSKSPSSFSSDSSKCPSPLASTSPERPNIEAPNSPTYCIAGDAGPLRPPPPPPPPPPRRFTPSPPKRNPPPLPSASLSLGKDLDKITASGARIQDISGQIRPFPLEKGGLSGGPFSNLPPPRAPPPPPAGFWDTPTLPPPVQWPGSRPPVLVTPTRPVEFKNQRAISPEQVHENSNSVERKDDTPLKLKPLHWDKVRTSSDRAMVWDQLKSSSFKLNEEMIETLFVCNPTNLTPKEMTRRMVLPSPNQENTVLDPKKSQNIAILLRALNVTKEEVCEALLEVTVHDIAMGVNWEIIHRQDFYSFIYLFKCRRLFKGKTFINDDVGNPVMLTAWELSFWRLYQKWLQPKRKRLELKEYKDDSPGKLGPAERFLKAVLDIPFAFKRVEAMLYVVNFDSEVNYLINSFQTLEAASEELRSSRMFFKLLEAVLKTGNRMNVGTNRGDAHAFKLDTLLKLVDVKGTDGKTTLLHFVVQEIIRSEGSRGSSTDQIPPTGETNQPDLREDIEVRKRGLQVVASLSGELSNVKKAAGMDSDVLGSYVSKLAEGVEKIKEVMRLNGASSSQESSQKFSHAMTEFQKKAEEEIARVQAQESVALSLVKEITEYFHGNSAKEEAHPFRIFMVVRDFLSTLDQVCKDVGKINERTIINSARPFPVPANSTVLSVFPRFHAQQQGSSDDDDSSTSSS</sequence>
<evidence type="ECO:0000256" key="1">
    <source>
        <dbReference type="ARBA" id="ARBA00025793"/>
    </source>
</evidence>
<dbReference type="InterPro" id="IPR027643">
    <property type="entry name" value="Formin-like_plant"/>
</dbReference>
<feature type="region of interest" description="Disordered" evidence="3">
    <location>
        <begin position="186"/>
        <end position="422"/>
    </location>
</feature>
<evidence type="ECO:0000256" key="2">
    <source>
        <dbReference type="RuleBase" id="RU361260"/>
    </source>
</evidence>
<accession>A0A443NZF0</accession>
<comment type="similarity">
    <text evidence="1">Belongs to the formin-like family. Class-I subfamily.</text>
</comment>
<reference evidence="7 8" key="1">
    <citation type="journal article" date="2019" name="Nat. Plants">
        <title>Stout camphor tree genome fills gaps in understanding of flowering plant genome evolution.</title>
        <authorList>
            <person name="Chaw S.M."/>
            <person name="Liu Y.C."/>
            <person name="Wu Y.W."/>
            <person name="Wang H.Y."/>
            <person name="Lin C.I."/>
            <person name="Wu C.S."/>
            <person name="Ke H.M."/>
            <person name="Chang L.Y."/>
            <person name="Hsu C.Y."/>
            <person name="Yang H.T."/>
            <person name="Sudianto E."/>
            <person name="Hsu M.H."/>
            <person name="Wu K.P."/>
            <person name="Wang L.N."/>
            <person name="Leebens-Mack J.H."/>
            <person name="Tsai I.J."/>
        </authorList>
    </citation>
    <scope>NUCLEOTIDE SEQUENCE [LARGE SCALE GENOMIC DNA]</scope>
    <source>
        <strain evidence="8">cv. Chaw 1501</strain>
        <tissue evidence="7">Young leaves</tissue>
    </source>
</reference>
<dbReference type="OrthoDB" id="1668162at2759"/>
<dbReference type="InterPro" id="IPR042201">
    <property type="entry name" value="FH2_Formin_sf"/>
</dbReference>
<feature type="signal peptide" evidence="5">
    <location>
        <begin position="1"/>
        <end position="19"/>
    </location>
</feature>
<proteinExistence type="inferred from homology"/>
<dbReference type="SMART" id="SM00498">
    <property type="entry name" value="FH2"/>
    <property type="match status" value="1"/>
</dbReference>
<dbReference type="Proteomes" id="UP000283530">
    <property type="component" value="Unassembled WGS sequence"/>
</dbReference>
<comment type="caution">
    <text evidence="7">The sequence shown here is derived from an EMBL/GenBank/DDBJ whole genome shotgun (WGS) entry which is preliminary data.</text>
</comment>
<feature type="chain" id="PRO_5018998620" description="Formin-like protein" evidence="5">
    <location>
        <begin position="20"/>
        <end position="984"/>
    </location>
</feature>
<keyword evidence="8" id="KW-1185">Reference proteome</keyword>
<evidence type="ECO:0000259" key="6">
    <source>
        <dbReference type="PROSITE" id="PS51444"/>
    </source>
</evidence>
<evidence type="ECO:0000256" key="4">
    <source>
        <dbReference type="SAM" id="Phobius"/>
    </source>
</evidence>
<dbReference type="SUPFAM" id="SSF101447">
    <property type="entry name" value="Formin homology 2 domain (FH2 domain)"/>
    <property type="match status" value="1"/>
</dbReference>
<feature type="compositionally biased region" description="Polar residues" evidence="3">
    <location>
        <begin position="781"/>
        <end position="798"/>
    </location>
</feature>
<dbReference type="STRING" id="337451.A0A443NZF0"/>
<feature type="compositionally biased region" description="Low complexity" evidence="3">
    <location>
        <begin position="267"/>
        <end position="285"/>
    </location>
</feature>
<feature type="transmembrane region" description="Helical" evidence="4">
    <location>
        <begin position="101"/>
        <end position="124"/>
    </location>
</feature>
<dbReference type="PANTHER" id="PTHR23213:SF368">
    <property type="entry name" value="HISTONE H3-K79 METHYLTRANSFERASE"/>
    <property type="match status" value="1"/>
</dbReference>
<evidence type="ECO:0000313" key="8">
    <source>
        <dbReference type="Proteomes" id="UP000283530"/>
    </source>
</evidence>
<keyword evidence="5" id="KW-0732">Signal</keyword>
<gene>
    <name evidence="7" type="ORF">CKAN_01269300</name>
</gene>
<evidence type="ECO:0000313" key="7">
    <source>
        <dbReference type="EMBL" id="RWR83913.1"/>
    </source>
</evidence>
<name>A0A443NZF0_9MAGN</name>
<dbReference type="Pfam" id="PF02181">
    <property type="entry name" value="FH2"/>
    <property type="match status" value="1"/>
</dbReference>
<feature type="compositionally biased region" description="Pro residues" evidence="3">
    <location>
        <begin position="346"/>
        <end position="373"/>
    </location>
</feature>
<organism evidence="7 8">
    <name type="scientific">Cinnamomum micranthum f. kanehirae</name>
    <dbReference type="NCBI Taxonomy" id="337451"/>
    <lineage>
        <taxon>Eukaryota</taxon>
        <taxon>Viridiplantae</taxon>
        <taxon>Streptophyta</taxon>
        <taxon>Embryophyta</taxon>
        <taxon>Tracheophyta</taxon>
        <taxon>Spermatophyta</taxon>
        <taxon>Magnoliopsida</taxon>
        <taxon>Magnoliidae</taxon>
        <taxon>Laurales</taxon>
        <taxon>Lauraceae</taxon>
        <taxon>Cinnamomum</taxon>
    </lineage>
</organism>
<feature type="compositionally biased region" description="Polar residues" evidence="3">
    <location>
        <begin position="232"/>
        <end position="245"/>
    </location>
</feature>
<dbReference type="PANTHER" id="PTHR23213">
    <property type="entry name" value="FORMIN-RELATED"/>
    <property type="match status" value="1"/>
</dbReference>
<evidence type="ECO:0000256" key="5">
    <source>
        <dbReference type="SAM" id="SignalP"/>
    </source>
</evidence>
<dbReference type="EMBL" id="QPKB01000004">
    <property type="protein sequence ID" value="RWR83913.1"/>
    <property type="molecule type" value="Genomic_DNA"/>
</dbReference>
<evidence type="ECO:0000256" key="3">
    <source>
        <dbReference type="SAM" id="MobiDB-lite"/>
    </source>
</evidence>
<feature type="compositionally biased region" description="Low complexity" evidence="3">
    <location>
        <begin position="246"/>
        <end position="257"/>
    </location>
</feature>
<dbReference type="Gene3D" id="1.20.58.2220">
    <property type="entry name" value="Formin, FH2 domain"/>
    <property type="match status" value="1"/>
</dbReference>
<keyword evidence="4" id="KW-0812">Transmembrane</keyword>
<dbReference type="GO" id="GO:0045010">
    <property type="term" value="P:actin nucleation"/>
    <property type="evidence" value="ECO:0007669"/>
    <property type="project" value="InterPro"/>
</dbReference>
<dbReference type="GO" id="GO:0051015">
    <property type="term" value="F:actin filament binding"/>
    <property type="evidence" value="ECO:0007669"/>
    <property type="project" value="InterPro"/>
</dbReference>
<feature type="domain" description="FH2" evidence="6">
    <location>
        <begin position="478"/>
        <end position="955"/>
    </location>
</feature>
<dbReference type="PROSITE" id="PS51444">
    <property type="entry name" value="FH2"/>
    <property type="match status" value="1"/>
</dbReference>
<protein>
    <recommendedName>
        <fullName evidence="2">Formin-like protein</fullName>
    </recommendedName>
</protein>
<feature type="compositionally biased region" description="Low complexity" evidence="3">
    <location>
        <begin position="301"/>
        <end position="321"/>
    </location>
</feature>
<keyword evidence="4" id="KW-0472">Membrane</keyword>
<dbReference type="InterPro" id="IPR015425">
    <property type="entry name" value="FH2_Formin"/>
</dbReference>
<feature type="region of interest" description="Disordered" evidence="3">
    <location>
        <begin position="779"/>
        <end position="800"/>
    </location>
</feature>